<comment type="caution">
    <text evidence="1">The sequence shown here is derived from an EMBL/GenBank/DDBJ whole genome shotgun (WGS) entry which is preliminary data.</text>
</comment>
<gene>
    <name evidence="1" type="ORF">LTR37_007899</name>
</gene>
<organism evidence="1 2">
    <name type="scientific">Vermiconidia calcicola</name>
    <dbReference type="NCBI Taxonomy" id="1690605"/>
    <lineage>
        <taxon>Eukaryota</taxon>
        <taxon>Fungi</taxon>
        <taxon>Dikarya</taxon>
        <taxon>Ascomycota</taxon>
        <taxon>Pezizomycotina</taxon>
        <taxon>Dothideomycetes</taxon>
        <taxon>Dothideomycetidae</taxon>
        <taxon>Mycosphaerellales</taxon>
        <taxon>Extremaceae</taxon>
        <taxon>Vermiconidia</taxon>
    </lineage>
</organism>
<proteinExistence type="predicted"/>
<sequence length="165" mass="18292">MPSKASSSPAASQKPTEEQLRAINNYLSKKPDFDRLIQEANQYNQDHPTRLVKSKYDTENKAAVKAVFEERQEGAKSRQAPKMPVGVREEEAGSNLTDLVAKQSKDSTASDHPLHDTETTDTGHTKETASMEHHKANPGPVISQDIGEPASKDELKKRSEELNKK</sequence>
<name>A0ACC3NE19_9PEZI</name>
<accession>A0ACC3NE19</accession>
<protein>
    <submittedName>
        <fullName evidence="1">Uncharacterized protein</fullName>
    </submittedName>
</protein>
<dbReference type="EMBL" id="JAUTXU010000056">
    <property type="protein sequence ID" value="KAK3714313.1"/>
    <property type="molecule type" value="Genomic_DNA"/>
</dbReference>
<reference evidence="1" key="1">
    <citation type="submission" date="2023-07" db="EMBL/GenBank/DDBJ databases">
        <title>Black Yeasts Isolated from many extreme environments.</title>
        <authorList>
            <person name="Coleine C."/>
            <person name="Stajich J.E."/>
            <person name="Selbmann L."/>
        </authorList>
    </citation>
    <scope>NUCLEOTIDE SEQUENCE</scope>
    <source>
        <strain evidence="1">CCFEE 5714</strain>
    </source>
</reference>
<evidence type="ECO:0000313" key="1">
    <source>
        <dbReference type="EMBL" id="KAK3714313.1"/>
    </source>
</evidence>
<evidence type="ECO:0000313" key="2">
    <source>
        <dbReference type="Proteomes" id="UP001281147"/>
    </source>
</evidence>
<keyword evidence="2" id="KW-1185">Reference proteome</keyword>
<dbReference type="Proteomes" id="UP001281147">
    <property type="component" value="Unassembled WGS sequence"/>
</dbReference>